<proteinExistence type="predicted"/>
<gene>
    <name evidence="1" type="ORF">ISP17_00395</name>
</gene>
<evidence type="ECO:0000313" key="2">
    <source>
        <dbReference type="Proteomes" id="UP001620460"/>
    </source>
</evidence>
<keyword evidence="2" id="KW-1185">Reference proteome</keyword>
<evidence type="ECO:0000313" key="1">
    <source>
        <dbReference type="EMBL" id="MFK2902403.1"/>
    </source>
</evidence>
<name>A0ABW8JMR3_9GAMM</name>
<accession>A0ABW8JMR3</accession>
<organism evidence="1 2">
    <name type="scientific">Dyella ginsengisoli</name>
    <dbReference type="NCBI Taxonomy" id="363848"/>
    <lineage>
        <taxon>Bacteria</taxon>
        <taxon>Pseudomonadati</taxon>
        <taxon>Pseudomonadota</taxon>
        <taxon>Gammaproteobacteria</taxon>
        <taxon>Lysobacterales</taxon>
        <taxon>Rhodanobacteraceae</taxon>
        <taxon>Dyella</taxon>
    </lineage>
</organism>
<sequence>MSSTPVAQHTVNGNLLPLRFLRHSFEAKAYNTVKCSVLYDNHEFTPFATDAPTDRPPSPDYRDDWNYAFYLGVRNFPGPATVSWTSLDGTSHTATIDLAQIFKDERVLTKVPDDEFVPNMYPQGLFLDPSIYLEVNDRTISVYMRALIPTQHRQVPDNEYSDARDDVILAWTHTY</sequence>
<dbReference type="EMBL" id="JADIKM010000001">
    <property type="protein sequence ID" value="MFK2902403.1"/>
    <property type="molecule type" value="Genomic_DNA"/>
</dbReference>
<comment type="caution">
    <text evidence="1">The sequence shown here is derived from an EMBL/GenBank/DDBJ whole genome shotgun (WGS) entry which is preliminary data.</text>
</comment>
<reference evidence="1 2" key="1">
    <citation type="submission" date="2020-10" db="EMBL/GenBank/DDBJ databases">
        <title>Phylogeny of dyella-like bacteria.</title>
        <authorList>
            <person name="Fu J."/>
        </authorList>
    </citation>
    <scope>NUCLEOTIDE SEQUENCE [LARGE SCALE GENOMIC DNA]</scope>
    <source>
        <strain evidence="1 2">Gsoil3046</strain>
    </source>
</reference>
<dbReference type="Proteomes" id="UP001620460">
    <property type="component" value="Unassembled WGS sequence"/>
</dbReference>
<protein>
    <submittedName>
        <fullName evidence="1">Uncharacterized protein</fullName>
    </submittedName>
</protein>